<organism evidence="3">
    <name type="scientific">Physcomitrium patens</name>
    <name type="common">Spreading-leaved earth moss</name>
    <name type="synonym">Physcomitrella patens</name>
    <dbReference type="NCBI Taxonomy" id="3218"/>
    <lineage>
        <taxon>Eukaryota</taxon>
        <taxon>Viridiplantae</taxon>
        <taxon>Streptophyta</taxon>
        <taxon>Embryophyta</taxon>
        <taxon>Bryophyta</taxon>
        <taxon>Bryophytina</taxon>
        <taxon>Bryopsida</taxon>
        <taxon>Funariidae</taxon>
        <taxon>Funariales</taxon>
        <taxon>Funariaceae</taxon>
        <taxon>Physcomitrium</taxon>
    </lineage>
</organism>
<dbReference type="InterPro" id="IPR013087">
    <property type="entry name" value="Znf_C2H2_type"/>
</dbReference>
<dbReference type="GO" id="GO:0005737">
    <property type="term" value="C:cytoplasm"/>
    <property type="evidence" value="ECO:0007669"/>
    <property type="project" value="UniProtKB-ARBA"/>
</dbReference>
<evidence type="ECO:0000313" key="5">
    <source>
        <dbReference type="Proteomes" id="UP000006727"/>
    </source>
</evidence>
<dbReference type="Gramene" id="Pp3c12_18938V3.1">
    <property type="protein sequence ID" value="Pp3c12_18938V3.1"/>
    <property type="gene ID" value="Pp3c12_18938"/>
</dbReference>
<gene>
    <name evidence="4" type="primary">LOC112289860</name>
    <name evidence="3" type="ORF">PHYPA_016477</name>
</gene>
<feature type="domain" description="C2H2-type" evidence="2">
    <location>
        <begin position="357"/>
        <end position="377"/>
    </location>
</feature>
<dbReference type="InterPro" id="IPR001666">
    <property type="entry name" value="PI_transfer"/>
</dbReference>
<dbReference type="GO" id="GO:0008526">
    <property type="term" value="F:phosphatidylinositol transfer activity"/>
    <property type="evidence" value="ECO:0007669"/>
    <property type="project" value="UniProtKB-ARBA"/>
</dbReference>
<dbReference type="InterPro" id="IPR023393">
    <property type="entry name" value="START-like_dom_sf"/>
</dbReference>
<evidence type="ECO:0000259" key="2">
    <source>
        <dbReference type="PROSITE" id="PS00028"/>
    </source>
</evidence>
<dbReference type="SUPFAM" id="SSF55961">
    <property type="entry name" value="Bet v1-like"/>
    <property type="match status" value="1"/>
</dbReference>
<feature type="region of interest" description="Disordered" evidence="1">
    <location>
        <begin position="267"/>
        <end position="287"/>
    </location>
</feature>
<dbReference type="PRINTS" id="PR00391">
    <property type="entry name" value="PITRANSFER"/>
</dbReference>
<protein>
    <recommendedName>
        <fullName evidence="2">C2H2-type domain-containing protein</fullName>
    </recommendedName>
</protein>
<sequence length="889" mass="101457">MVHITEMRVVLPLTVEEFRRGQRFANFKTNELNTSEGQGGQLLSTLPYEHETWGEGIYTHSLYRLGDRLPDWVTRLIPSNALILDEKTWMAYPYIRTTISIPFFNKLKIEMLSMHANDDGSTENIHNLTKTELAIRKVDMIDIAFDDVSKRDYRQELDPKLYVSKKTVRGPLRKGWRGNTVPTMCAYKLVKVEANYWGVQNRAEKLMNNGIRQIVLLTHRNAFCWLDEWFDLTLEEITARETLGRQRLKAAVKQPPIIDPKTGQEVIIEPEGPSTKDTDGLSDTSDETSDIEVEYFETEMELGNQDAEQLGTRHIPGSETLFAQTSNIPDRCAVCATRDISNSPPALFCLTCQEYFCQQCFSDFHVTTRLKAHNTQHLLNSLASLDFKSITPADKEHRKKDSDLRPAHGMLQKSVSDVIQSSHSSRNTQEPENIYIRQDERLANIGSPPKESGVARTLSKFRSVKSGFGALNALHRINDLSLQDYSQSGASSVRGVSSDSDLSGLVHRPNELSEELVRTVASLHQRASESHSTGALIRTTSQDFGSSMRKIGRRYSQDITLPDTMTEQKGESVAVDPYGIKEENTAWDIGIYDDNLEVTVLPTESEIKACTALYQRLQCLLEILKNVEPKCMNHEQRLSFWINIYNALMLHATLVHGVPKNHYKRITLMNKVTYIVGGFQYSPLMIEHSILRANSYKPPLANLFPIPKPKKNDDPAASSLDQAEPLVSFALCCGSRSSPVLRVYTAANIQSELDQSCRDYLMAAVGVNKKTILIPKILHWYARDFSHDAESLIEWIADKLPQEKRAAFDECIKKRSGKGIRRRMSVQPYDWTFRYLYDPKLLQWHHSWRSEVHIAHFKPRFTLTHPRRSPNLTRRQRWRKSAVPLTQPH</sequence>
<accession>A0A2K1JRD2</accession>
<evidence type="ECO:0000313" key="3">
    <source>
        <dbReference type="EMBL" id="PNR44094.1"/>
    </source>
</evidence>
<feature type="region of interest" description="Disordered" evidence="1">
    <location>
        <begin position="866"/>
        <end position="889"/>
    </location>
</feature>
<dbReference type="PANTHER" id="PTHR23054">
    <property type="entry name" value="TERNARY COMPLEX FACTOR MIP1, LEUCINE-ZIPPER-RELATED"/>
    <property type="match status" value="1"/>
</dbReference>
<evidence type="ECO:0000256" key="1">
    <source>
        <dbReference type="SAM" id="MobiDB-lite"/>
    </source>
</evidence>
<keyword evidence="5" id="KW-1185">Reference proteome</keyword>
<dbReference type="PaxDb" id="3218-PP1S46_114V6.1"/>
<dbReference type="EMBL" id="ABEU02000012">
    <property type="protein sequence ID" value="PNR44094.1"/>
    <property type="molecule type" value="Genomic_DNA"/>
</dbReference>
<dbReference type="InterPro" id="IPR006869">
    <property type="entry name" value="DUF547"/>
</dbReference>
<evidence type="ECO:0000313" key="4">
    <source>
        <dbReference type="EnsemblPlants" id="Pp3c12_18938V3.1"/>
    </source>
</evidence>
<name>A0A2K1JRD2_PHYPA</name>
<dbReference type="CDD" id="cd19757">
    <property type="entry name" value="Bbox1"/>
    <property type="match status" value="1"/>
</dbReference>
<dbReference type="PROSITE" id="PS00028">
    <property type="entry name" value="ZINC_FINGER_C2H2_1"/>
    <property type="match status" value="1"/>
</dbReference>
<dbReference type="InterPro" id="IPR055261">
    <property type="entry name" value="PI_transfer_N"/>
</dbReference>
<proteinExistence type="predicted"/>
<dbReference type="AlphaFoldDB" id="A0A2K1JRD2"/>
<dbReference type="EnsemblPlants" id="Pp3c12_18938V3.1">
    <property type="protein sequence ID" value="Pp3c12_18938V3.1"/>
    <property type="gene ID" value="Pp3c12_18938"/>
</dbReference>
<dbReference type="FunFam" id="3.30.530.20:FF:000028">
    <property type="entry name" value="Phosphatidylinositol transfer protein 5"/>
    <property type="match status" value="1"/>
</dbReference>
<reference evidence="3 5" key="2">
    <citation type="journal article" date="2018" name="Plant J.">
        <title>The Physcomitrella patens chromosome-scale assembly reveals moss genome structure and evolution.</title>
        <authorList>
            <person name="Lang D."/>
            <person name="Ullrich K.K."/>
            <person name="Murat F."/>
            <person name="Fuchs J."/>
            <person name="Jenkins J."/>
            <person name="Haas F.B."/>
            <person name="Piednoel M."/>
            <person name="Gundlach H."/>
            <person name="Van Bel M."/>
            <person name="Meyberg R."/>
            <person name="Vives C."/>
            <person name="Morata J."/>
            <person name="Symeonidi A."/>
            <person name="Hiss M."/>
            <person name="Muchero W."/>
            <person name="Kamisugi Y."/>
            <person name="Saleh O."/>
            <person name="Blanc G."/>
            <person name="Decker E.L."/>
            <person name="van Gessel N."/>
            <person name="Grimwood J."/>
            <person name="Hayes R.D."/>
            <person name="Graham S.W."/>
            <person name="Gunter L.E."/>
            <person name="McDaniel S.F."/>
            <person name="Hoernstein S.N.W."/>
            <person name="Larsson A."/>
            <person name="Li F.W."/>
            <person name="Perroud P.F."/>
            <person name="Phillips J."/>
            <person name="Ranjan P."/>
            <person name="Rokshar D.S."/>
            <person name="Rothfels C.J."/>
            <person name="Schneider L."/>
            <person name="Shu S."/>
            <person name="Stevenson D.W."/>
            <person name="Thummler F."/>
            <person name="Tillich M."/>
            <person name="Villarreal Aguilar J.C."/>
            <person name="Widiez T."/>
            <person name="Wong G.K."/>
            <person name="Wymore A."/>
            <person name="Zhang Y."/>
            <person name="Zimmer A.D."/>
            <person name="Quatrano R.S."/>
            <person name="Mayer K.F.X."/>
            <person name="Goodstein D."/>
            <person name="Casacuberta J.M."/>
            <person name="Vandepoele K."/>
            <person name="Reski R."/>
            <person name="Cuming A.C."/>
            <person name="Tuskan G.A."/>
            <person name="Maumus F."/>
            <person name="Salse J."/>
            <person name="Schmutz J."/>
            <person name="Rensing S.A."/>
        </authorList>
    </citation>
    <scope>NUCLEOTIDE SEQUENCE [LARGE SCALE GENOMIC DNA]</scope>
    <source>
        <strain evidence="4 5">cv. Gransden 2004</strain>
    </source>
</reference>
<dbReference type="GO" id="GO:0071944">
    <property type="term" value="C:cell periphery"/>
    <property type="evidence" value="ECO:0007669"/>
    <property type="project" value="UniProtKB-ARBA"/>
</dbReference>
<dbReference type="Pfam" id="PF02121">
    <property type="entry name" value="IP_trans"/>
    <property type="match status" value="1"/>
</dbReference>
<dbReference type="PANTHER" id="PTHR23054:SF81">
    <property type="entry name" value="C2H2-TYPE DOMAIN-CONTAINING PROTEIN"/>
    <property type="match status" value="1"/>
</dbReference>
<dbReference type="Pfam" id="PF04784">
    <property type="entry name" value="DUF547"/>
    <property type="match status" value="1"/>
</dbReference>
<reference evidence="3 5" key="1">
    <citation type="journal article" date="2008" name="Science">
        <title>The Physcomitrella genome reveals evolutionary insights into the conquest of land by plants.</title>
        <authorList>
            <person name="Rensing S."/>
            <person name="Lang D."/>
            <person name="Zimmer A."/>
            <person name="Terry A."/>
            <person name="Salamov A."/>
            <person name="Shapiro H."/>
            <person name="Nishiyama T."/>
            <person name="Perroud P.-F."/>
            <person name="Lindquist E."/>
            <person name="Kamisugi Y."/>
            <person name="Tanahashi T."/>
            <person name="Sakakibara K."/>
            <person name="Fujita T."/>
            <person name="Oishi K."/>
            <person name="Shin-I T."/>
            <person name="Kuroki Y."/>
            <person name="Toyoda A."/>
            <person name="Suzuki Y."/>
            <person name="Hashimoto A."/>
            <person name="Yamaguchi K."/>
            <person name="Sugano A."/>
            <person name="Kohara Y."/>
            <person name="Fujiyama A."/>
            <person name="Anterola A."/>
            <person name="Aoki S."/>
            <person name="Ashton N."/>
            <person name="Barbazuk W.B."/>
            <person name="Barker E."/>
            <person name="Bennetzen J."/>
            <person name="Bezanilla M."/>
            <person name="Blankenship R."/>
            <person name="Cho S.H."/>
            <person name="Dutcher S."/>
            <person name="Estelle M."/>
            <person name="Fawcett J.A."/>
            <person name="Gundlach H."/>
            <person name="Hanada K."/>
            <person name="Heyl A."/>
            <person name="Hicks K.A."/>
            <person name="Hugh J."/>
            <person name="Lohr M."/>
            <person name="Mayer K."/>
            <person name="Melkozernov A."/>
            <person name="Murata T."/>
            <person name="Nelson D."/>
            <person name="Pils B."/>
            <person name="Prigge M."/>
            <person name="Reiss B."/>
            <person name="Renner T."/>
            <person name="Rombauts S."/>
            <person name="Rushton P."/>
            <person name="Sanderfoot A."/>
            <person name="Schween G."/>
            <person name="Shiu S.-H."/>
            <person name="Stueber K."/>
            <person name="Theodoulou F.L."/>
            <person name="Tu H."/>
            <person name="Van de Peer Y."/>
            <person name="Verrier P.J."/>
            <person name="Waters E."/>
            <person name="Wood A."/>
            <person name="Yang L."/>
            <person name="Cove D."/>
            <person name="Cuming A."/>
            <person name="Hasebe M."/>
            <person name="Lucas S."/>
            <person name="Mishler D.B."/>
            <person name="Reski R."/>
            <person name="Grigoriev I."/>
            <person name="Quatrano R.S."/>
            <person name="Boore J.L."/>
        </authorList>
    </citation>
    <scope>NUCLEOTIDE SEQUENCE [LARGE SCALE GENOMIC DNA]</scope>
    <source>
        <strain evidence="4 5">cv. Gransden 2004</strain>
    </source>
</reference>
<dbReference type="Proteomes" id="UP000006727">
    <property type="component" value="Chromosome 12"/>
</dbReference>
<dbReference type="STRING" id="3218.A0A2K1JRD2"/>
<dbReference type="Gene3D" id="3.30.530.20">
    <property type="match status" value="1"/>
</dbReference>
<reference evidence="4" key="3">
    <citation type="submission" date="2020-12" db="UniProtKB">
        <authorList>
            <consortium name="EnsemblPlants"/>
        </authorList>
    </citation>
    <scope>IDENTIFICATION</scope>
</reference>
<dbReference type="CDD" id="cd07815">
    <property type="entry name" value="SRPBCC_PITP"/>
    <property type="match status" value="1"/>
</dbReference>